<dbReference type="EMBL" id="CP033169">
    <property type="protein sequence ID" value="AYO30826.1"/>
    <property type="molecule type" value="Genomic_DNA"/>
</dbReference>
<name>A0A3G2R600_9FIRM</name>
<evidence type="ECO:0000313" key="1">
    <source>
        <dbReference type="EMBL" id="AYO30826.1"/>
    </source>
</evidence>
<sequence>MSIEKDIFAMHIQKAQIELALAEQDLEYAEPDFIDAAIYELMAKRKKLDTLIKKAKGCA</sequence>
<reference evidence="1 2" key="1">
    <citation type="submission" date="2018-10" db="EMBL/GenBank/DDBJ databases">
        <authorList>
            <person name="Zhang X."/>
        </authorList>
    </citation>
    <scope>NUCLEOTIDE SEQUENCE [LARGE SCALE GENOMIC DNA]</scope>
    <source>
        <strain evidence="1 2">SK-G1</strain>
    </source>
</reference>
<dbReference type="Proteomes" id="UP000280960">
    <property type="component" value="Chromosome"/>
</dbReference>
<evidence type="ECO:0000313" key="2">
    <source>
        <dbReference type="Proteomes" id="UP000280960"/>
    </source>
</evidence>
<protein>
    <recommendedName>
        <fullName evidence="3">DUF2508 family protein</fullName>
    </recommendedName>
</protein>
<accession>A0A3G2R600</accession>
<organism evidence="1 2">
    <name type="scientific">Biomaibacter acetigenes</name>
    <dbReference type="NCBI Taxonomy" id="2316383"/>
    <lineage>
        <taxon>Bacteria</taxon>
        <taxon>Bacillati</taxon>
        <taxon>Bacillota</taxon>
        <taxon>Clostridia</taxon>
        <taxon>Thermosediminibacterales</taxon>
        <taxon>Tepidanaerobacteraceae</taxon>
        <taxon>Biomaibacter</taxon>
    </lineage>
</organism>
<evidence type="ECO:0008006" key="3">
    <source>
        <dbReference type="Google" id="ProtNLM"/>
    </source>
</evidence>
<keyword evidence="2" id="KW-1185">Reference proteome</keyword>
<dbReference type="RefSeq" id="WP_122014844.1">
    <property type="nucleotide sequence ID" value="NZ_CP033169.1"/>
</dbReference>
<proteinExistence type="predicted"/>
<dbReference type="KEGG" id="bacg:D2962_09560"/>
<gene>
    <name evidence="1" type="ORF">D2962_09560</name>
</gene>
<dbReference type="AlphaFoldDB" id="A0A3G2R600"/>